<keyword evidence="3" id="KW-1185">Reference proteome</keyword>
<evidence type="ECO:0000256" key="1">
    <source>
        <dbReference type="ARBA" id="ARBA00006974"/>
    </source>
</evidence>
<dbReference type="PANTHER" id="PTHR31374:SF119">
    <property type="entry name" value="SAUR-LIKE AUXIN-RESPONSIVE PROTEIN FAMILY"/>
    <property type="match status" value="1"/>
</dbReference>
<comment type="similarity">
    <text evidence="1">Belongs to the ARG7 family.</text>
</comment>
<dbReference type="Pfam" id="PF02519">
    <property type="entry name" value="Auxin_inducible"/>
    <property type="match status" value="1"/>
</dbReference>
<reference evidence="2" key="2">
    <citation type="submission" date="2019-07" db="EMBL/GenBank/DDBJ databases">
        <authorList>
            <person name="Yang Y."/>
            <person name="Bocs S."/>
            <person name="Baudouin L."/>
        </authorList>
    </citation>
    <scope>NUCLEOTIDE SEQUENCE</scope>
    <source>
        <tissue evidence="2">Spear leaf of Hainan Tall coconut</tissue>
    </source>
</reference>
<name>A0A8K0N5H9_COCNU</name>
<protein>
    <submittedName>
        <fullName evidence="2">Putative Auxin-responsive protein SAUR50</fullName>
    </submittedName>
</protein>
<sequence>MEKCGKILYVARVRQMLRRWSTRASLIRGWRAPADVPAGHVAICVGSSGRRFVVRAAYLNHPVFRKLLAEAEEEYGFSASAGPIAVPCDESSFEQILGQISSSSTSATRFANLDDLNGCFSFFHVGIRSSPFCRCSGGSTRSRSGEPQVLRFRPSAAEAEAEDLLLTCYSCELSLPGIGLI</sequence>
<comment type="caution">
    <text evidence="2">The sequence shown here is derived from an EMBL/GenBank/DDBJ whole genome shotgun (WGS) entry which is preliminary data.</text>
</comment>
<dbReference type="EMBL" id="CM017878">
    <property type="protein sequence ID" value="KAG1355312.1"/>
    <property type="molecule type" value="Genomic_DNA"/>
</dbReference>
<organism evidence="2 3">
    <name type="scientific">Cocos nucifera</name>
    <name type="common">Coconut palm</name>
    <dbReference type="NCBI Taxonomy" id="13894"/>
    <lineage>
        <taxon>Eukaryota</taxon>
        <taxon>Viridiplantae</taxon>
        <taxon>Streptophyta</taxon>
        <taxon>Embryophyta</taxon>
        <taxon>Tracheophyta</taxon>
        <taxon>Spermatophyta</taxon>
        <taxon>Magnoliopsida</taxon>
        <taxon>Liliopsida</taxon>
        <taxon>Arecaceae</taxon>
        <taxon>Arecoideae</taxon>
        <taxon>Cocoseae</taxon>
        <taxon>Attaleinae</taxon>
        <taxon>Cocos</taxon>
    </lineage>
</organism>
<dbReference type="GO" id="GO:0009733">
    <property type="term" value="P:response to auxin"/>
    <property type="evidence" value="ECO:0007669"/>
    <property type="project" value="InterPro"/>
</dbReference>
<dbReference type="PANTHER" id="PTHR31374">
    <property type="entry name" value="AUXIN-INDUCED PROTEIN-LIKE-RELATED"/>
    <property type="match status" value="1"/>
</dbReference>
<dbReference type="InterPro" id="IPR003676">
    <property type="entry name" value="SAUR_fam"/>
</dbReference>
<dbReference type="Proteomes" id="UP000797356">
    <property type="component" value="Chromosome 7"/>
</dbReference>
<reference evidence="2" key="1">
    <citation type="journal article" date="2017" name="Gigascience">
        <title>The genome draft of coconut (Cocos nucifera).</title>
        <authorList>
            <person name="Xiao Y."/>
            <person name="Xu P."/>
            <person name="Fan H."/>
            <person name="Baudouin L."/>
            <person name="Xia W."/>
            <person name="Bocs S."/>
            <person name="Xu J."/>
            <person name="Li Q."/>
            <person name="Guo A."/>
            <person name="Zhou L."/>
            <person name="Li J."/>
            <person name="Wu Y."/>
            <person name="Ma Z."/>
            <person name="Armero A."/>
            <person name="Issali A.E."/>
            <person name="Liu N."/>
            <person name="Peng M."/>
            <person name="Yang Y."/>
        </authorList>
    </citation>
    <scope>NUCLEOTIDE SEQUENCE</scope>
    <source>
        <tissue evidence="2">Spear leaf of Hainan Tall coconut</tissue>
    </source>
</reference>
<evidence type="ECO:0000313" key="2">
    <source>
        <dbReference type="EMBL" id="KAG1355312.1"/>
    </source>
</evidence>
<evidence type="ECO:0000313" key="3">
    <source>
        <dbReference type="Proteomes" id="UP000797356"/>
    </source>
</evidence>
<dbReference type="AlphaFoldDB" id="A0A8K0N5H9"/>
<proteinExistence type="inferred from homology"/>
<accession>A0A8K0N5H9</accession>
<dbReference type="OrthoDB" id="1624361at2759"/>
<gene>
    <name evidence="2" type="ORF">COCNU_07G014240</name>
</gene>